<keyword evidence="3" id="KW-0687">Ribonucleoprotein</keyword>
<dbReference type="Pfam" id="PF00468">
    <property type="entry name" value="Ribosomal_L34"/>
    <property type="match status" value="1"/>
</dbReference>
<comment type="similarity">
    <text evidence="1">Belongs to the bacterial ribosomal protein bL34 family.</text>
</comment>
<evidence type="ECO:0000256" key="2">
    <source>
        <dbReference type="ARBA" id="ARBA00022980"/>
    </source>
</evidence>
<evidence type="ECO:0000256" key="1">
    <source>
        <dbReference type="ARBA" id="ARBA00010111"/>
    </source>
</evidence>
<dbReference type="Gene3D" id="1.10.287.3980">
    <property type="match status" value="1"/>
</dbReference>
<gene>
    <name evidence="5" type="primary">rpl34</name>
</gene>
<name>A0A7R7YQL1_9STRA</name>
<evidence type="ECO:0000256" key="3">
    <source>
        <dbReference type="ARBA" id="ARBA00023274"/>
    </source>
</evidence>
<feature type="region of interest" description="Disordered" evidence="4">
    <location>
        <begin position="23"/>
        <end position="45"/>
    </location>
</feature>
<evidence type="ECO:0000256" key="4">
    <source>
        <dbReference type="SAM" id="MobiDB-lite"/>
    </source>
</evidence>
<dbReference type="GO" id="GO:0003735">
    <property type="term" value="F:structural constituent of ribosome"/>
    <property type="evidence" value="ECO:0007669"/>
    <property type="project" value="InterPro"/>
</dbReference>
<protein>
    <submittedName>
        <fullName evidence="5">Ribosomal protein S34</fullName>
    </submittedName>
</protein>
<organism evidence="5">
    <name type="scientific">Nitzschia putrida</name>
    <dbReference type="NCBI Taxonomy" id="2742595"/>
    <lineage>
        <taxon>Eukaryota</taxon>
        <taxon>Sar</taxon>
        <taxon>Stramenopiles</taxon>
        <taxon>Ochrophyta</taxon>
        <taxon>Bacillariophyta</taxon>
        <taxon>Bacillariophyceae</taxon>
        <taxon>Bacillariophycidae</taxon>
        <taxon>Bacillariales</taxon>
        <taxon>Bacillariaceae</taxon>
        <taxon>Nitzschia</taxon>
    </lineage>
</organism>
<reference evidence="5" key="1">
    <citation type="submission" date="2021-01" db="EMBL/GenBank/DDBJ databases">
        <title>Organellar DNAs of a non-photosynthetic diatom.</title>
        <authorList>
            <person name="Kamikawa R."/>
            <person name="Tanizawa Y."/>
        </authorList>
    </citation>
    <scope>NUCLEOTIDE SEQUENCE</scope>
    <source>
        <strain evidence="5">NIES-4239</strain>
    </source>
</reference>
<sequence length="45" mass="5362">MIKNNKSNYSRIKVSGFLTRMKTKQGRNVINKRRKKGRKRLGIKK</sequence>
<dbReference type="NCBIfam" id="TIGR01030">
    <property type="entry name" value="rpmH_bact"/>
    <property type="match status" value="1"/>
</dbReference>
<accession>A0A7R7YQL1</accession>
<evidence type="ECO:0000313" key="5">
    <source>
        <dbReference type="EMBL" id="BCQ06583.1"/>
    </source>
</evidence>
<geneLocation type="plastid" evidence="5"/>
<proteinExistence type="inferred from homology"/>
<dbReference type="AlphaFoldDB" id="A0A7R7YQL1"/>
<dbReference type="GO" id="GO:0006412">
    <property type="term" value="P:translation"/>
    <property type="evidence" value="ECO:0007669"/>
    <property type="project" value="InterPro"/>
</dbReference>
<dbReference type="GO" id="GO:1990904">
    <property type="term" value="C:ribonucleoprotein complex"/>
    <property type="evidence" value="ECO:0007669"/>
    <property type="project" value="UniProtKB-KW"/>
</dbReference>
<dbReference type="EMBL" id="LC600867">
    <property type="protein sequence ID" value="BCQ06583.1"/>
    <property type="molecule type" value="Genomic_DNA"/>
</dbReference>
<dbReference type="InterPro" id="IPR000271">
    <property type="entry name" value="Ribosomal_bL34"/>
</dbReference>
<keyword evidence="2 5" id="KW-0689">Ribosomal protein</keyword>
<keyword evidence="5" id="KW-0934">Plastid</keyword>
<dbReference type="GO" id="GO:0005840">
    <property type="term" value="C:ribosome"/>
    <property type="evidence" value="ECO:0007669"/>
    <property type="project" value="UniProtKB-KW"/>
</dbReference>